<proteinExistence type="predicted"/>
<name>A0A090BUP8_9GAMM</name>
<dbReference type="EMBL" id="AP014633">
    <property type="protein sequence ID" value="BAP55481.1"/>
    <property type="molecule type" value="Genomic_DNA"/>
</dbReference>
<gene>
    <name evidence="1" type="ORF">THII_1184</name>
</gene>
<sequence length="64" mass="7226">MNDGNGWCAVYTLRSLKADVAVYRAEEFDFTDPDDEEDNIDPIIAAGKSSLPETVYHFWVNSPE</sequence>
<dbReference type="KEGG" id="tig:THII_1184"/>
<dbReference type="AlphaFoldDB" id="A0A090BUP8"/>
<reference evidence="1 2" key="1">
    <citation type="journal article" date="2014" name="ISME J.">
        <title>Ecophysiology of Thioploca ingrica as revealed by the complete genome sequence supplemented with proteomic evidence.</title>
        <authorList>
            <person name="Kojima H."/>
            <person name="Ogura Y."/>
            <person name="Yamamoto N."/>
            <person name="Togashi T."/>
            <person name="Mori H."/>
            <person name="Watanabe T."/>
            <person name="Nemoto F."/>
            <person name="Kurokawa K."/>
            <person name="Hayashi T."/>
            <person name="Fukui M."/>
        </authorList>
    </citation>
    <scope>NUCLEOTIDE SEQUENCE [LARGE SCALE GENOMIC DNA]</scope>
</reference>
<accession>A0A090BUP8</accession>
<protein>
    <submittedName>
        <fullName evidence="1">Uncharacterized protein</fullName>
    </submittedName>
</protein>
<organism evidence="1 2">
    <name type="scientific">Thioploca ingrica</name>
    <dbReference type="NCBI Taxonomy" id="40754"/>
    <lineage>
        <taxon>Bacteria</taxon>
        <taxon>Pseudomonadati</taxon>
        <taxon>Pseudomonadota</taxon>
        <taxon>Gammaproteobacteria</taxon>
        <taxon>Thiotrichales</taxon>
        <taxon>Thiotrichaceae</taxon>
        <taxon>Thioploca</taxon>
    </lineage>
</organism>
<evidence type="ECO:0000313" key="2">
    <source>
        <dbReference type="Proteomes" id="UP000031623"/>
    </source>
</evidence>
<evidence type="ECO:0000313" key="1">
    <source>
        <dbReference type="EMBL" id="BAP55481.1"/>
    </source>
</evidence>
<dbReference type="HOGENOM" id="CLU_2866414_0_0_6"/>
<keyword evidence="2" id="KW-1185">Reference proteome</keyword>
<dbReference type="Proteomes" id="UP000031623">
    <property type="component" value="Chromosome"/>
</dbReference>
<dbReference type="STRING" id="40754.THII_1184"/>